<feature type="non-terminal residue" evidence="1">
    <location>
        <position position="1"/>
    </location>
</feature>
<name>A0A0F9C468_9ZZZZ</name>
<dbReference type="EMBL" id="LAZR01046132">
    <property type="protein sequence ID" value="KKK97249.1"/>
    <property type="molecule type" value="Genomic_DNA"/>
</dbReference>
<protein>
    <submittedName>
        <fullName evidence="1">Uncharacterized protein</fullName>
    </submittedName>
</protein>
<proteinExistence type="predicted"/>
<comment type="caution">
    <text evidence="1">The sequence shown here is derived from an EMBL/GenBank/DDBJ whole genome shotgun (WGS) entry which is preliminary data.</text>
</comment>
<dbReference type="AlphaFoldDB" id="A0A0F9C468"/>
<evidence type="ECO:0000313" key="1">
    <source>
        <dbReference type="EMBL" id="KKK97249.1"/>
    </source>
</evidence>
<gene>
    <name evidence="1" type="ORF">LCGC14_2654650</name>
</gene>
<accession>A0A0F9C468</accession>
<organism evidence="1">
    <name type="scientific">marine sediment metagenome</name>
    <dbReference type="NCBI Taxonomy" id="412755"/>
    <lineage>
        <taxon>unclassified sequences</taxon>
        <taxon>metagenomes</taxon>
        <taxon>ecological metagenomes</taxon>
    </lineage>
</organism>
<sequence>FLMQPFSFSSSSFSNFWLQISALGGWTITHQYASFFLPVSFIFALCCQCSKHLYGEYKEIGCTPYSLLSVSHIESFLNYGTPLSHHCCDRIPSFSPFSVLLQQRGTPSLLCCAESAKILSQLSEDCHPHS</sequence>
<reference evidence="1" key="1">
    <citation type="journal article" date="2015" name="Nature">
        <title>Complex archaea that bridge the gap between prokaryotes and eukaryotes.</title>
        <authorList>
            <person name="Spang A."/>
            <person name="Saw J.H."/>
            <person name="Jorgensen S.L."/>
            <person name="Zaremba-Niedzwiedzka K."/>
            <person name="Martijn J."/>
            <person name="Lind A.E."/>
            <person name="van Eijk R."/>
            <person name="Schleper C."/>
            <person name="Guy L."/>
            <person name="Ettema T.J."/>
        </authorList>
    </citation>
    <scope>NUCLEOTIDE SEQUENCE</scope>
</reference>